<dbReference type="AlphaFoldDB" id="A0A1N7N5I8"/>
<dbReference type="Gene3D" id="3.90.550.10">
    <property type="entry name" value="Spore Coat Polysaccharide Biosynthesis Protein SpsA, Chain A"/>
    <property type="match status" value="1"/>
</dbReference>
<evidence type="ECO:0000313" key="2">
    <source>
        <dbReference type="EMBL" id="SIS93622.1"/>
    </source>
</evidence>
<dbReference type="GO" id="GO:0016740">
    <property type="term" value="F:transferase activity"/>
    <property type="evidence" value="ECO:0007669"/>
    <property type="project" value="UniProtKB-KW"/>
</dbReference>
<organism evidence="2 3">
    <name type="scientific">Gemmobacter megaterium</name>
    <dbReference type="NCBI Taxonomy" id="1086013"/>
    <lineage>
        <taxon>Bacteria</taxon>
        <taxon>Pseudomonadati</taxon>
        <taxon>Pseudomonadota</taxon>
        <taxon>Alphaproteobacteria</taxon>
        <taxon>Rhodobacterales</taxon>
        <taxon>Paracoccaceae</taxon>
        <taxon>Gemmobacter</taxon>
    </lineage>
</organism>
<evidence type="ECO:0000259" key="1">
    <source>
        <dbReference type="Pfam" id="PF00535"/>
    </source>
</evidence>
<keyword evidence="2" id="KW-0808">Transferase</keyword>
<dbReference type="InterPro" id="IPR050834">
    <property type="entry name" value="Glycosyltransf_2"/>
</dbReference>
<dbReference type="PANTHER" id="PTHR43685:SF2">
    <property type="entry name" value="GLYCOSYLTRANSFERASE 2-LIKE DOMAIN-CONTAINING PROTEIN"/>
    <property type="match status" value="1"/>
</dbReference>
<dbReference type="OrthoDB" id="7690777at2"/>
<name>A0A1N7N5I8_9RHOB</name>
<evidence type="ECO:0000313" key="3">
    <source>
        <dbReference type="Proteomes" id="UP000186141"/>
    </source>
</evidence>
<dbReference type="SUPFAM" id="SSF53448">
    <property type="entry name" value="Nucleotide-diphospho-sugar transferases"/>
    <property type="match status" value="1"/>
</dbReference>
<dbReference type="PANTHER" id="PTHR43685">
    <property type="entry name" value="GLYCOSYLTRANSFERASE"/>
    <property type="match status" value="1"/>
</dbReference>
<proteinExistence type="predicted"/>
<dbReference type="CDD" id="cd00761">
    <property type="entry name" value="Glyco_tranf_GTA_type"/>
    <property type="match status" value="1"/>
</dbReference>
<keyword evidence="3" id="KW-1185">Reference proteome</keyword>
<dbReference type="InterPro" id="IPR029044">
    <property type="entry name" value="Nucleotide-diphossugar_trans"/>
</dbReference>
<protein>
    <submittedName>
        <fullName evidence="2">Glycosyl transferase family 2</fullName>
    </submittedName>
</protein>
<feature type="domain" description="Glycosyltransferase 2-like" evidence="1">
    <location>
        <begin position="14"/>
        <end position="136"/>
    </location>
</feature>
<dbReference type="STRING" id="1086013.SAMN05421774_103142"/>
<dbReference type="RefSeq" id="WP_076530522.1">
    <property type="nucleotide sequence ID" value="NZ_BMEH01000003.1"/>
</dbReference>
<dbReference type="EMBL" id="FTOT01000003">
    <property type="protein sequence ID" value="SIS93622.1"/>
    <property type="molecule type" value="Genomic_DNA"/>
</dbReference>
<sequence>MSAETPRLTTPQASIVVICYEMARALPRTLLSLSPQYQRDCPPGMIEVIVIDNGSRDPPRAEDFAHLGLDLRVVHWPPGDKSPVKALNHGLRLARAPLICAWIDGARMASPGLVSASIAAARLHPRPVVATPNYHIGHETQIALALKGHDEAAEDRLLDSIGWPANPERLFEISTAVWRSGESERMLETNALFMTRAMWDEFGGYDERFTSAGGGAANCDIFLRACEAEGTQLIRIRGEATFHQVHGGTTSNAGESGLDVGMAISREYYRLRRKPIVGVRSPGWIFDSGTGALV</sequence>
<gene>
    <name evidence="2" type="ORF">SAMN05421774_103142</name>
</gene>
<reference evidence="2 3" key="1">
    <citation type="submission" date="2017-01" db="EMBL/GenBank/DDBJ databases">
        <authorList>
            <person name="Mah S.A."/>
            <person name="Swanson W.J."/>
            <person name="Moy G.W."/>
            <person name="Vacquier V.D."/>
        </authorList>
    </citation>
    <scope>NUCLEOTIDE SEQUENCE [LARGE SCALE GENOMIC DNA]</scope>
    <source>
        <strain evidence="2 3">DSM 26375</strain>
    </source>
</reference>
<dbReference type="Pfam" id="PF00535">
    <property type="entry name" value="Glycos_transf_2"/>
    <property type="match status" value="1"/>
</dbReference>
<accession>A0A1N7N5I8</accession>
<dbReference type="InterPro" id="IPR001173">
    <property type="entry name" value="Glyco_trans_2-like"/>
</dbReference>
<dbReference type="Proteomes" id="UP000186141">
    <property type="component" value="Unassembled WGS sequence"/>
</dbReference>